<gene>
    <name evidence="7" type="ORF">FRV6_02894</name>
</gene>
<dbReference type="SUPFAM" id="SSF51905">
    <property type="entry name" value="FAD/NAD(P)-binding domain"/>
    <property type="match status" value="1"/>
</dbReference>
<name>A0A2H3SRA2_FUSOX</name>
<evidence type="ECO:0000256" key="4">
    <source>
        <dbReference type="ARBA" id="ARBA00023002"/>
    </source>
</evidence>
<dbReference type="Gene3D" id="3.40.30.20">
    <property type="match status" value="1"/>
</dbReference>
<feature type="domain" description="Phenol hydroxylase-like C-terminal dimerisation" evidence="6">
    <location>
        <begin position="433"/>
        <end position="618"/>
    </location>
</feature>
<protein>
    <submittedName>
        <fullName evidence="7">Probable 2-polyprenyl-6-methoxyphenol hydroxylase and related FAD-dependent oxidoreductases</fullName>
    </submittedName>
</protein>
<evidence type="ECO:0000256" key="2">
    <source>
        <dbReference type="ARBA" id="ARBA00022630"/>
    </source>
</evidence>
<dbReference type="PANTHER" id="PTHR43004">
    <property type="entry name" value="TRK SYSTEM POTASSIUM UPTAKE PROTEIN"/>
    <property type="match status" value="1"/>
</dbReference>
<feature type="domain" description="FAD-binding" evidence="5">
    <location>
        <begin position="188"/>
        <end position="398"/>
    </location>
</feature>
<dbReference type="VEuPathDB" id="FungiDB:HZS61_001734"/>
<dbReference type="Pfam" id="PF07976">
    <property type="entry name" value="Phe_hydrox_dim"/>
    <property type="match status" value="1"/>
</dbReference>
<dbReference type="Proteomes" id="UP000219369">
    <property type="component" value="Unassembled WGS sequence"/>
</dbReference>
<evidence type="ECO:0000256" key="1">
    <source>
        <dbReference type="ARBA" id="ARBA00007801"/>
    </source>
</evidence>
<dbReference type="PRINTS" id="PR00420">
    <property type="entry name" value="RNGMNOXGNASE"/>
</dbReference>
<dbReference type="VEuPathDB" id="FungiDB:FOC4_g10007663"/>
<keyword evidence="2" id="KW-0285">Flavoprotein</keyword>
<accession>A0A2H3SRA2</accession>
<dbReference type="AlphaFoldDB" id="A0A2H3SRA2"/>
<evidence type="ECO:0000313" key="7">
    <source>
        <dbReference type="EMBL" id="SCO78681.1"/>
    </source>
</evidence>
<keyword evidence="3" id="KW-0274">FAD</keyword>
<dbReference type="InterPro" id="IPR002938">
    <property type="entry name" value="FAD-bd"/>
</dbReference>
<dbReference type="InterPro" id="IPR038220">
    <property type="entry name" value="PHOX_C_sf"/>
</dbReference>
<comment type="similarity">
    <text evidence="1">Belongs to the PheA/TfdB FAD monooxygenase family.</text>
</comment>
<dbReference type="GO" id="GO:0071949">
    <property type="term" value="F:FAD binding"/>
    <property type="evidence" value="ECO:0007669"/>
    <property type="project" value="InterPro"/>
</dbReference>
<feature type="domain" description="FAD-binding" evidence="5">
    <location>
        <begin position="9"/>
        <end position="148"/>
    </location>
</feature>
<dbReference type="OrthoDB" id="1716816at2759"/>
<dbReference type="InterPro" id="IPR036188">
    <property type="entry name" value="FAD/NAD-bd_sf"/>
</dbReference>
<dbReference type="SUPFAM" id="SSF52833">
    <property type="entry name" value="Thioredoxin-like"/>
    <property type="match status" value="1"/>
</dbReference>
<evidence type="ECO:0000259" key="6">
    <source>
        <dbReference type="Pfam" id="PF07976"/>
    </source>
</evidence>
<dbReference type="Gene3D" id="3.50.50.60">
    <property type="entry name" value="FAD/NAD(P)-binding domain"/>
    <property type="match status" value="1"/>
</dbReference>
<dbReference type="VEuPathDB" id="FungiDB:FOMG_02266"/>
<dbReference type="Gene3D" id="3.30.9.10">
    <property type="entry name" value="D-Amino Acid Oxidase, subunit A, domain 2"/>
    <property type="match status" value="1"/>
</dbReference>
<evidence type="ECO:0000256" key="3">
    <source>
        <dbReference type="ARBA" id="ARBA00022827"/>
    </source>
</evidence>
<dbReference type="SUPFAM" id="SSF54373">
    <property type="entry name" value="FAD-linked reductases, C-terminal domain"/>
    <property type="match status" value="1"/>
</dbReference>
<dbReference type="Pfam" id="PF01494">
    <property type="entry name" value="FAD_binding_3"/>
    <property type="match status" value="2"/>
</dbReference>
<organism evidence="7 8">
    <name type="scientific">Fusarium oxysporum</name>
    <name type="common">Fusarium vascular wilt</name>
    <dbReference type="NCBI Taxonomy" id="5507"/>
    <lineage>
        <taxon>Eukaryota</taxon>
        <taxon>Fungi</taxon>
        <taxon>Dikarya</taxon>
        <taxon>Ascomycota</taxon>
        <taxon>Pezizomycotina</taxon>
        <taxon>Sordariomycetes</taxon>
        <taxon>Hypocreomycetidae</taxon>
        <taxon>Hypocreales</taxon>
        <taxon>Nectriaceae</taxon>
        <taxon>Fusarium</taxon>
        <taxon>Fusarium oxysporum species complex</taxon>
    </lineage>
</organism>
<sequence length="626" mass="68734">MTLSPESTTDVLIIGAGPSGLMAALWMARCGVKTRIIDARNAKVFRGHADGMQTGTLDIFDSFGIVDDLYKTAAPAVEMTFWAGTKDNTIKRIGRFPKWSPEIGHHRLVHISQGDTERALLDGMKAFGGLEVERGVTATDLEIDESSIRDHHAHPIKVTVKHLTEEELAAAAANETIPQPGDFNYNPADEPYLKRKVSGKEGSTEVIRAKFVIGADGSRSWTRRALGFDFLGDDEDRDGGFGGILDCIATSNFPDIRVQTMISKDGRGGGFVPRENGLVRIAAPIKSRADATPEVIIQSMKEIIHPYELNVSHVDWCGVFGTRQRISSSSSKDSRVFLTGDALHVHSPRAGIGMNFSIQDAYNLGWKIAHVVKGISPLSILKTYDEERGLTTKQLIAFDKALSKQSSLTGGFSVEGTSDGLRENLGFSSTTAIQYEAGLLVAKTGGSIVSKQHLATGIPVGRRLPSHVVERHANGEAVDFGKSFPSDGRYRVVIFAGDVSKPEQLRRVERFSQLLELPDAFFRRVQGDAVSPRDEFEILVLHSASRDDVEISDLPPFLFKRGDPYHQVFVDNNDIRPWNLGEAYNKYGVSRETGCIVLVRPDRHVMYIGELEDGAEMIKLLVSVFV</sequence>
<dbReference type="VEuPathDB" id="FungiDB:FOC1_g10001338"/>
<keyword evidence="4" id="KW-0560">Oxidoreductase</keyword>
<dbReference type="GO" id="GO:0016709">
    <property type="term" value="F:oxidoreductase activity, acting on paired donors, with incorporation or reduction of molecular oxygen, NAD(P)H as one donor, and incorporation of one atom of oxygen"/>
    <property type="evidence" value="ECO:0007669"/>
    <property type="project" value="UniProtKB-ARBA"/>
</dbReference>
<reference evidence="8" key="1">
    <citation type="submission" date="2016-09" db="EMBL/GenBank/DDBJ databases">
        <authorList>
            <person name="Guldener U."/>
        </authorList>
    </citation>
    <scope>NUCLEOTIDE SEQUENCE [LARGE SCALE GENOMIC DNA]</scope>
    <source>
        <strain evidence="8">V64-1</strain>
    </source>
</reference>
<evidence type="ECO:0000259" key="5">
    <source>
        <dbReference type="Pfam" id="PF01494"/>
    </source>
</evidence>
<dbReference type="InterPro" id="IPR012941">
    <property type="entry name" value="Phe_hydrox_C_dim_dom"/>
</dbReference>
<dbReference type="CDD" id="cd02979">
    <property type="entry name" value="PHOX_C"/>
    <property type="match status" value="1"/>
</dbReference>
<dbReference type="VEuPathDB" id="FungiDB:FOZG_02246"/>
<dbReference type="EMBL" id="FMJY01000002">
    <property type="protein sequence ID" value="SCO78681.1"/>
    <property type="molecule type" value="Genomic_DNA"/>
</dbReference>
<dbReference type="VEuPathDB" id="FungiDB:FOIG_13634"/>
<dbReference type="InterPro" id="IPR036249">
    <property type="entry name" value="Thioredoxin-like_sf"/>
</dbReference>
<dbReference type="VEuPathDB" id="FungiDB:FOXG_11855"/>
<evidence type="ECO:0000313" key="8">
    <source>
        <dbReference type="Proteomes" id="UP000219369"/>
    </source>
</evidence>
<proteinExistence type="inferred from homology"/>
<dbReference type="InterPro" id="IPR050641">
    <property type="entry name" value="RIFMO-like"/>
</dbReference>
<dbReference type="PANTHER" id="PTHR43004:SF20">
    <property type="entry name" value="2-MONOOXYGENASE, PUTATIVE (AFU_ORTHOLOGUE AFUA_1G13660)-RELATED"/>
    <property type="match status" value="1"/>
</dbReference>